<organism evidence="2 3">
    <name type="scientific">Baekduia soli</name>
    <dbReference type="NCBI Taxonomy" id="496014"/>
    <lineage>
        <taxon>Bacteria</taxon>
        <taxon>Bacillati</taxon>
        <taxon>Actinomycetota</taxon>
        <taxon>Thermoleophilia</taxon>
        <taxon>Solirubrobacterales</taxon>
        <taxon>Baekduiaceae</taxon>
        <taxon>Baekduia</taxon>
    </lineage>
</organism>
<dbReference type="EMBL" id="CP042430">
    <property type="protein sequence ID" value="QEC46918.1"/>
    <property type="molecule type" value="Genomic_DNA"/>
</dbReference>
<accession>A0A5B8U1T1</accession>
<feature type="compositionally biased region" description="Basic and acidic residues" evidence="1">
    <location>
        <begin position="15"/>
        <end position="25"/>
    </location>
</feature>
<feature type="compositionally biased region" description="Acidic residues" evidence="1">
    <location>
        <begin position="154"/>
        <end position="167"/>
    </location>
</feature>
<feature type="compositionally biased region" description="Basic and acidic residues" evidence="1">
    <location>
        <begin position="173"/>
        <end position="191"/>
    </location>
</feature>
<dbReference type="Proteomes" id="UP000321805">
    <property type="component" value="Chromosome"/>
</dbReference>
<reference evidence="2 3" key="1">
    <citation type="journal article" date="2018" name="J. Microbiol.">
        <title>Baekduia soli gen. nov., sp. nov., a novel bacterium isolated from the soil of Baekdu Mountain and proposal of a novel family name, Baekduiaceae fam. nov.</title>
        <authorList>
            <person name="An D.S."/>
            <person name="Siddiqi M.Z."/>
            <person name="Kim K.H."/>
            <person name="Yu H.S."/>
            <person name="Im W.T."/>
        </authorList>
    </citation>
    <scope>NUCLEOTIDE SEQUENCE [LARGE SCALE GENOMIC DNA]</scope>
    <source>
        <strain evidence="2 3">BR7-21</strain>
    </source>
</reference>
<dbReference type="OrthoDB" id="5244601at2"/>
<proteinExistence type="predicted"/>
<name>A0A5B8U1T1_9ACTN</name>
<dbReference type="RefSeq" id="WP_146916687.1">
    <property type="nucleotide sequence ID" value="NZ_CP042430.1"/>
</dbReference>
<feature type="region of interest" description="Disordered" evidence="1">
    <location>
        <begin position="15"/>
        <end position="191"/>
    </location>
</feature>
<evidence type="ECO:0008006" key="4">
    <source>
        <dbReference type="Google" id="ProtNLM"/>
    </source>
</evidence>
<gene>
    <name evidence="2" type="ORF">FSW04_04475</name>
</gene>
<keyword evidence="3" id="KW-1185">Reference proteome</keyword>
<protein>
    <recommendedName>
        <fullName evidence="4">DUF5709 domain-containing protein</fullName>
    </recommendedName>
</protein>
<evidence type="ECO:0000313" key="2">
    <source>
        <dbReference type="EMBL" id="QEC46918.1"/>
    </source>
</evidence>
<dbReference type="AlphaFoldDB" id="A0A5B8U1T1"/>
<evidence type="ECO:0000256" key="1">
    <source>
        <dbReference type="SAM" id="MobiDB-lite"/>
    </source>
</evidence>
<feature type="compositionally biased region" description="Basic and acidic residues" evidence="1">
    <location>
        <begin position="58"/>
        <end position="88"/>
    </location>
</feature>
<sequence>MGLLDDAIREHLELKRRRGADPTEIEREEVEALGPVRRGDVDLADGPGAPPDEADLEPAAHDEPESVHVGHDHDEPVPDEGLVHHDAPYAEAEDQTATPPHGDPWTQQATREFSSEELGQALSDRGGGRREAGPEPPEEAPRPPAAGPDPDVVPADDDAEDVLEETPDFLQETPEHDRLWFEQKPPKDFDF</sequence>
<dbReference type="KEGG" id="bsol:FSW04_04475"/>
<evidence type="ECO:0000313" key="3">
    <source>
        <dbReference type="Proteomes" id="UP000321805"/>
    </source>
</evidence>